<protein>
    <submittedName>
        <fullName evidence="1">Uncharacterized protein</fullName>
    </submittedName>
</protein>
<sequence length="81" mass="9242">EPLDAFETGEYTNFVGSMYTFTSGYPQSQILKDNPDTLTYYLPIYETHAKYYADATLQNGVPISVVYTKLADETTNKYLCF</sequence>
<evidence type="ECO:0000313" key="2">
    <source>
        <dbReference type="Proteomes" id="UP000653002"/>
    </source>
</evidence>
<dbReference type="AlphaFoldDB" id="A0A8I0H8L4"/>
<organism evidence="1 2">
    <name type="scientific">Xanthomonas citri pv. citri</name>
    <dbReference type="NCBI Taxonomy" id="611301"/>
    <lineage>
        <taxon>Bacteria</taxon>
        <taxon>Pseudomonadati</taxon>
        <taxon>Pseudomonadota</taxon>
        <taxon>Gammaproteobacteria</taxon>
        <taxon>Lysobacterales</taxon>
        <taxon>Lysobacteraceae</taxon>
        <taxon>Xanthomonas</taxon>
    </lineage>
</organism>
<comment type="caution">
    <text evidence="1">The sequence shown here is derived from an EMBL/GenBank/DDBJ whole genome shotgun (WGS) entry which is preliminary data.</text>
</comment>
<feature type="non-terminal residue" evidence="1">
    <location>
        <position position="81"/>
    </location>
</feature>
<feature type="non-terminal residue" evidence="1">
    <location>
        <position position="1"/>
    </location>
</feature>
<accession>A0A8I0H8L4</accession>
<dbReference type="Proteomes" id="UP000653002">
    <property type="component" value="Unassembled WGS sequence"/>
</dbReference>
<gene>
    <name evidence="1" type="ORF">GUH15_21060</name>
</gene>
<proteinExistence type="predicted"/>
<evidence type="ECO:0000313" key="1">
    <source>
        <dbReference type="EMBL" id="MBD4338495.1"/>
    </source>
</evidence>
<name>A0A8I0H8L4_XANCI</name>
<reference evidence="1" key="1">
    <citation type="submission" date="2020-01" db="EMBL/GenBank/DDBJ databases">
        <authorList>
            <person name="Richard D."/>
        </authorList>
    </citation>
    <scope>NUCLEOTIDE SEQUENCE</scope>
    <source>
        <strain evidence="1">JP541</strain>
    </source>
</reference>
<dbReference type="EMBL" id="JAABFR010001551">
    <property type="protein sequence ID" value="MBD4338495.1"/>
    <property type="molecule type" value="Genomic_DNA"/>
</dbReference>